<dbReference type="EMBL" id="LUUG01000048">
    <property type="protein sequence ID" value="OAI08049.1"/>
    <property type="molecule type" value="Genomic_DNA"/>
</dbReference>
<protein>
    <recommendedName>
        <fullName evidence="4">DUF192 domain-containing protein</fullName>
    </recommendedName>
</protein>
<dbReference type="Proteomes" id="UP000078090">
    <property type="component" value="Unassembled WGS sequence"/>
</dbReference>
<accession>A0A177MT84</accession>
<dbReference type="InterPro" id="IPR038695">
    <property type="entry name" value="Saro_0823-like_sf"/>
</dbReference>
<keyword evidence="1" id="KW-0732">Signal</keyword>
<dbReference type="RefSeq" id="WP_064007241.1">
    <property type="nucleotide sequence ID" value="NZ_LUUG01000048.1"/>
</dbReference>
<evidence type="ECO:0000256" key="1">
    <source>
        <dbReference type="SAM" id="SignalP"/>
    </source>
</evidence>
<evidence type="ECO:0000313" key="2">
    <source>
        <dbReference type="EMBL" id="OAI08049.1"/>
    </source>
</evidence>
<organism evidence="2 3">
    <name type="scientific">Methylomonas methanica</name>
    <dbReference type="NCBI Taxonomy" id="421"/>
    <lineage>
        <taxon>Bacteria</taxon>
        <taxon>Pseudomonadati</taxon>
        <taxon>Pseudomonadota</taxon>
        <taxon>Gammaproteobacteria</taxon>
        <taxon>Methylococcales</taxon>
        <taxon>Methylococcaceae</taxon>
        <taxon>Methylomonas</taxon>
    </lineage>
</organism>
<dbReference type="PANTHER" id="PTHR37953:SF1">
    <property type="entry name" value="UPF0127 PROTEIN MJ1496"/>
    <property type="match status" value="1"/>
</dbReference>
<dbReference type="PANTHER" id="PTHR37953">
    <property type="entry name" value="UPF0127 PROTEIN MJ1496"/>
    <property type="match status" value="1"/>
</dbReference>
<name>A0A177MT84_METMH</name>
<dbReference type="Pfam" id="PF02643">
    <property type="entry name" value="DUF192"/>
    <property type="match status" value="1"/>
</dbReference>
<evidence type="ECO:0008006" key="4">
    <source>
        <dbReference type="Google" id="ProtNLM"/>
    </source>
</evidence>
<dbReference type="AlphaFoldDB" id="A0A177MT84"/>
<sequence length="150" mass="16314">MKRWQLTAIVFLLLPFVGVCGGAHTAVSGTCDLFFSGGISIESIPVASTVERRSKGLSGREFVGYGMLFTWADSEPRAFTMRGVRFPLSVGFLSDDGTLFSIEHMEAASDKFYLSMLPASDAIELSFGQFERVGLVVGSKLIRRECKVSG</sequence>
<evidence type="ECO:0000313" key="3">
    <source>
        <dbReference type="Proteomes" id="UP000078090"/>
    </source>
</evidence>
<proteinExistence type="predicted"/>
<dbReference type="InterPro" id="IPR003795">
    <property type="entry name" value="DUF192"/>
</dbReference>
<comment type="caution">
    <text evidence="2">The sequence shown here is derived from an EMBL/GenBank/DDBJ whole genome shotgun (WGS) entry which is preliminary data.</text>
</comment>
<feature type="chain" id="PRO_5008068386" description="DUF192 domain-containing protein" evidence="1">
    <location>
        <begin position="26"/>
        <end position="150"/>
    </location>
</feature>
<gene>
    <name evidence="2" type="ORF">A1332_08240</name>
</gene>
<reference evidence="2 3" key="1">
    <citation type="submission" date="2016-03" db="EMBL/GenBank/DDBJ databases">
        <authorList>
            <person name="Ploux O."/>
        </authorList>
    </citation>
    <scope>NUCLEOTIDE SEQUENCE [LARGE SCALE GENOMIC DNA]</scope>
    <source>
        <strain evidence="2 3">R-45363</strain>
    </source>
</reference>
<dbReference type="OrthoDB" id="5526466at2"/>
<feature type="signal peptide" evidence="1">
    <location>
        <begin position="1"/>
        <end position="25"/>
    </location>
</feature>
<dbReference type="Gene3D" id="2.60.120.1140">
    <property type="entry name" value="Protein of unknown function DUF192"/>
    <property type="match status" value="1"/>
</dbReference>